<feature type="compositionally biased region" description="Acidic residues" evidence="1">
    <location>
        <begin position="49"/>
        <end position="79"/>
    </location>
</feature>
<accession>A0AAQ2HFD2</accession>
<feature type="region of interest" description="Disordered" evidence="1">
    <location>
        <begin position="1"/>
        <end position="83"/>
    </location>
</feature>
<gene>
    <name evidence="3" type="ORF">E3O49_11400</name>
</gene>
<dbReference type="InterPro" id="IPR054445">
    <property type="entry name" value="T3SS_chaperone_dom"/>
</dbReference>
<evidence type="ECO:0000313" key="3">
    <source>
        <dbReference type="EMBL" id="TFC44675.1"/>
    </source>
</evidence>
<evidence type="ECO:0000259" key="2">
    <source>
        <dbReference type="Pfam" id="PF22553"/>
    </source>
</evidence>
<dbReference type="EMBL" id="SOFY01000062">
    <property type="protein sequence ID" value="TFC44675.1"/>
    <property type="molecule type" value="Genomic_DNA"/>
</dbReference>
<proteinExistence type="predicted"/>
<comment type="caution">
    <text evidence="3">The sequence shown here is derived from an EMBL/GenBank/DDBJ whole genome shotgun (WGS) entry which is preliminary data.</text>
</comment>
<organism evidence="3 4">
    <name type="scientific">Cryobacterium shii</name>
    <dbReference type="NCBI Taxonomy" id="1259235"/>
    <lineage>
        <taxon>Bacteria</taxon>
        <taxon>Bacillati</taxon>
        <taxon>Actinomycetota</taxon>
        <taxon>Actinomycetes</taxon>
        <taxon>Micrococcales</taxon>
        <taxon>Microbacteriaceae</taxon>
        <taxon>Cryobacterium</taxon>
    </lineage>
</organism>
<sequence>MMSNAEPGDSGDNFDYGDNFVDDDEFDPETTFVSRDRFDAGDALGDAVDVADDDDDREGDEADDDEERDGDREDEDGYEEYNPPADRFLTAQIWWIASELVRRHPHLRISGVEVDEAARLVIVHDEQDGMSIQWDLVGGCKFLVNGVVNKISWIEMLAALNPHEIVRRIEVATGLGIPKVVPVTTPRSLAYRVLASALATAINDRHEWYAVPAPMLHDEDPDDPGCEYFRDFPTTVRARAEYVAATLLEFEAGSRSVYFFQPFWALLRDLEPVAIFDAAGVIHTAAGATELMPLYERTDRKLALTTAGVLGPYLP</sequence>
<feature type="domain" description="T3SS peptide-binding chaperone" evidence="2">
    <location>
        <begin position="91"/>
        <end position="315"/>
    </location>
</feature>
<keyword evidence="4" id="KW-1185">Reference proteome</keyword>
<reference evidence="3 4" key="1">
    <citation type="submission" date="2019-03" db="EMBL/GenBank/DDBJ databases">
        <title>Genomics of glacier-inhabiting Cryobacterium strains.</title>
        <authorList>
            <person name="Liu Q."/>
            <person name="Xin Y.-H."/>
        </authorList>
    </citation>
    <scope>NUCLEOTIDE SEQUENCE [LARGE SCALE GENOMIC DNA]</scope>
    <source>
        <strain evidence="4">TMT1-22</strain>
    </source>
</reference>
<evidence type="ECO:0000256" key="1">
    <source>
        <dbReference type="SAM" id="MobiDB-lite"/>
    </source>
</evidence>
<dbReference type="Pfam" id="PF22553">
    <property type="entry name" value="TY-Chap2"/>
    <property type="match status" value="1"/>
</dbReference>
<dbReference type="Proteomes" id="UP000297403">
    <property type="component" value="Unassembled WGS sequence"/>
</dbReference>
<name>A0AAQ2HFD2_9MICO</name>
<dbReference type="AlphaFoldDB" id="A0AAQ2HFD2"/>
<dbReference type="RefSeq" id="WP_134451632.1">
    <property type="nucleotide sequence ID" value="NZ_SOFY01000062.1"/>
</dbReference>
<evidence type="ECO:0000313" key="4">
    <source>
        <dbReference type="Proteomes" id="UP000297403"/>
    </source>
</evidence>
<protein>
    <recommendedName>
        <fullName evidence="2">T3SS peptide-binding chaperone domain-containing protein</fullName>
    </recommendedName>
</protein>